<comment type="subcellular location">
    <subcellularLocation>
        <location evidence="2">Gas vesicle</location>
    </subcellularLocation>
</comment>
<dbReference type="RefSeq" id="WP_328595146.1">
    <property type="nucleotide sequence ID" value="NZ_WEGH01000005.1"/>
</dbReference>
<evidence type="ECO:0008006" key="7">
    <source>
        <dbReference type="Google" id="ProtNLM"/>
    </source>
</evidence>
<evidence type="ECO:0000313" key="6">
    <source>
        <dbReference type="Proteomes" id="UP000487268"/>
    </source>
</evidence>
<comment type="caution">
    <text evidence="5">The sequence shown here is derived from an EMBL/GenBank/DDBJ whole genome shotgun (WGS) entry which is preliminary data.</text>
</comment>
<dbReference type="PANTHER" id="PTHR36852:SF1">
    <property type="entry name" value="PROTEIN GVPL 2"/>
    <property type="match status" value="1"/>
</dbReference>
<dbReference type="Pfam" id="PF06386">
    <property type="entry name" value="GvpL_GvpF"/>
    <property type="match status" value="1"/>
</dbReference>
<feature type="region of interest" description="Disordered" evidence="4">
    <location>
        <begin position="1"/>
        <end position="21"/>
    </location>
</feature>
<accession>A0A7K0C5P5</accession>
<proteinExistence type="inferred from homology"/>
<evidence type="ECO:0000256" key="1">
    <source>
        <dbReference type="ARBA" id="ARBA00022987"/>
    </source>
</evidence>
<sequence length="311" mass="31262">MTEAWGIGPAAGAGAAGSADTGTHDGTGGGAAAGATAVYLYGVARDLDPAALTGLAGVSGAPVRALHAGGLTALVSTVALAEYGEQALRANLEDLDWLEATARAHHDVVGHAARAAATAPVRIATLYRDDDRVAALLAARHDDFSAMLDTIAGRSEWGVKVYAYPEALKPDPEPPAAPADAGGAAGTGGGVGTAYLRRRQQQRRSREDATRRVAAQAQAIHNELAPLAVAARQHPPQDPRLSGHPGVPILNVAYLLEDDQAAGFTGLATAIGDRTPGLGVEVTGPWPPYSFIDTADPGGSGGGGGGGGDRA</sequence>
<evidence type="ECO:0000256" key="3">
    <source>
        <dbReference type="ARBA" id="ARBA00035643"/>
    </source>
</evidence>
<keyword evidence="6" id="KW-1185">Reference proteome</keyword>
<dbReference type="PANTHER" id="PTHR36852">
    <property type="entry name" value="PROTEIN GVPL 2"/>
    <property type="match status" value="1"/>
</dbReference>
<evidence type="ECO:0000256" key="4">
    <source>
        <dbReference type="SAM" id="MobiDB-lite"/>
    </source>
</evidence>
<dbReference type="GO" id="GO:0031411">
    <property type="term" value="C:gas vesicle"/>
    <property type="evidence" value="ECO:0007669"/>
    <property type="project" value="UniProtKB-SubCell"/>
</dbReference>
<comment type="similarity">
    <text evidence="3">Belongs to the gas vesicle GvpF/GvpL family.</text>
</comment>
<dbReference type="InterPro" id="IPR009430">
    <property type="entry name" value="GvpL/GvpF"/>
</dbReference>
<gene>
    <name evidence="5" type="ORF">ACRB68_68640</name>
</gene>
<keyword evidence="1" id="KW-0304">Gas vesicle</keyword>
<feature type="compositionally biased region" description="Gly residues" evidence="4">
    <location>
        <begin position="183"/>
        <end position="192"/>
    </location>
</feature>
<dbReference type="EMBL" id="WEGH01000005">
    <property type="protein sequence ID" value="MQY08753.1"/>
    <property type="molecule type" value="Genomic_DNA"/>
</dbReference>
<feature type="region of interest" description="Disordered" evidence="4">
    <location>
        <begin position="170"/>
        <end position="192"/>
    </location>
</feature>
<dbReference type="Proteomes" id="UP000487268">
    <property type="component" value="Unassembled WGS sequence"/>
</dbReference>
<name>A0A7K0C5P5_9ACTN</name>
<evidence type="ECO:0000313" key="5">
    <source>
        <dbReference type="EMBL" id="MQY08753.1"/>
    </source>
</evidence>
<reference evidence="5 6" key="1">
    <citation type="submission" date="2019-10" db="EMBL/GenBank/DDBJ databases">
        <title>Actinomadura rubteroloni sp. nov. and Actinomadura macrotermitis sp. nov., isolated from the gut of fungus growing-termite Macrotermes natalensis.</title>
        <authorList>
            <person name="Benndorf R."/>
            <person name="Martin K."/>
            <person name="Kuefner M."/>
            <person name="De Beer W."/>
            <person name="Kaster A.-K."/>
            <person name="Vollmers J."/>
            <person name="Poulsen M."/>
            <person name="Beemelmanns C."/>
        </authorList>
    </citation>
    <scope>NUCLEOTIDE SEQUENCE [LARGE SCALE GENOMIC DNA]</scope>
    <source>
        <strain evidence="5 6">RB68</strain>
    </source>
</reference>
<dbReference type="AlphaFoldDB" id="A0A7K0C5P5"/>
<evidence type="ECO:0000256" key="2">
    <source>
        <dbReference type="ARBA" id="ARBA00035108"/>
    </source>
</evidence>
<dbReference type="GO" id="GO:0031412">
    <property type="term" value="P:gas vesicle organization"/>
    <property type="evidence" value="ECO:0007669"/>
    <property type="project" value="InterPro"/>
</dbReference>
<organism evidence="5 6">
    <name type="scientific">Actinomadura macrotermitis</name>
    <dbReference type="NCBI Taxonomy" id="2585200"/>
    <lineage>
        <taxon>Bacteria</taxon>
        <taxon>Bacillati</taxon>
        <taxon>Actinomycetota</taxon>
        <taxon>Actinomycetes</taxon>
        <taxon>Streptosporangiales</taxon>
        <taxon>Thermomonosporaceae</taxon>
        <taxon>Actinomadura</taxon>
    </lineage>
</organism>
<protein>
    <recommendedName>
        <fullName evidence="7">Gas vesicle synthesis protein GvpL/GvpF</fullName>
    </recommendedName>
</protein>